<reference evidence="3" key="2">
    <citation type="journal article" date="2023" name="Science">
        <title>Genomic signatures of disease resistance in endangered staghorn corals.</title>
        <authorList>
            <person name="Vollmer S.V."/>
            <person name="Selwyn J.D."/>
            <person name="Despard B.A."/>
            <person name="Roesel C.L."/>
        </authorList>
    </citation>
    <scope>NUCLEOTIDE SEQUENCE</scope>
    <source>
        <strain evidence="3">K2</strain>
    </source>
</reference>
<proteinExistence type="predicted"/>
<evidence type="ECO:0000313" key="3">
    <source>
        <dbReference type="EMBL" id="KAK2556408.1"/>
    </source>
</evidence>
<reference evidence="3" key="1">
    <citation type="journal article" date="2023" name="G3 (Bethesda)">
        <title>Whole genome assembly and annotation of the endangered Caribbean coral Acropora cervicornis.</title>
        <authorList>
            <person name="Selwyn J.D."/>
            <person name="Vollmer S.V."/>
        </authorList>
    </citation>
    <scope>NUCLEOTIDE SEQUENCE</scope>
    <source>
        <strain evidence="3">K2</strain>
    </source>
</reference>
<dbReference type="AlphaFoldDB" id="A0AAD9Q848"/>
<evidence type="ECO:0000256" key="1">
    <source>
        <dbReference type="SAM" id="Coils"/>
    </source>
</evidence>
<accession>A0AAD9Q848</accession>
<comment type="caution">
    <text evidence="3">The sequence shown here is derived from an EMBL/GenBank/DDBJ whole genome shotgun (WGS) entry which is preliminary data.</text>
</comment>
<feature type="coiled-coil region" evidence="1">
    <location>
        <begin position="32"/>
        <end position="66"/>
    </location>
</feature>
<evidence type="ECO:0000313" key="4">
    <source>
        <dbReference type="Proteomes" id="UP001249851"/>
    </source>
</evidence>
<gene>
    <name evidence="3" type="ORF">P5673_021641</name>
</gene>
<evidence type="ECO:0000256" key="2">
    <source>
        <dbReference type="SAM" id="MobiDB-lite"/>
    </source>
</evidence>
<protein>
    <submittedName>
        <fullName evidence="3">Uncharacterized protein</fullName>
    </submittedName>
</protein>
<dbReference type="EMBL" id="JARQWQ010000056">
    <property type="protein sequence ID" value="KAK2556408.1"/>
    <property type="molecule type" value="Genomic_DNA"/>
</dbReference>
<feature type="region of interest" description="Disordered" evidence="2">
    <location>
        <begin position="143"/>
        <end position="170"/>
    </location>
</feature>
<organism evidence="3 4">
    <name type="scientific">Acropora cervicornis</name>
    <name type="common">Staghorn coral</name>
    <dbReference type="NCBI Taxonomy" id="6130"/>
    <lineage>
        <taxon>Eukaryota</taxon>
        <taxon>Metazoa</taxon>
        <taxon>Cnidaria</taxon>
        <taxon>Anthozoa</taxon>
        <taxon>Hexacorallia</taxon>
        <taxon>Scleractinia</taxon>
        <taxon>Astrocoeniina</taxon>
        <taxon>Acroporidae</taxon>
        <taxon>Acropora</taxon>
    </lineage>
</organism>
<keyword evidence="4" id="KW-1185">Reference proteome</keyword>
<name>A0AAD9Q848_ACRCE</name>
<dbReference type="Proteomes" id="UP001249851">
    <property type="component" value="Unassembled WGS sequence"/>
</dbReference>
<sequence length="170" mass="20264">MQASHLNSPAIVQRLTTQQQQNSCGIDELIQKAALLRQLDQKTHQVEDLEKSTTQLDEEAKQLYKQFTQNREICERLENQCVLTKYQAIWDRYKEKYERRENAKELERIKTSAKQENEQCKSTMEKIQLQVQQLRTDISSMEMEKKQIDEKNEKDQNCKRSIARKNEKDL</sequence>
<keyword evidence="1" id="KW-0175">Coiled coil</keyword>